<evidence type="ECO:0000256" key="1">
    <source>
        <dbReference type="ARBA" id="ARBA00008455"/>
    </source>
</evidence>
<dbReference type="GO" id="GO:0008234">
    <property type="term" value="F:cysteine-type peptidase activity"/>
    <property type="evidence" value="ECO:0007669"/>
    <property type="project" value="InterPro"/>
</dbReference>
<dbReference type="CDD" id="cd00051">
    <property type="entry name" value="EFh"/>
    <property type="match status" value="1"/>
</dbReference>
<feature type="domain" description="EF-hand" evidence="4">
    <location>
        <begin position="322"/>
        <end position="357"/>
    </location>
</feature>
<dbReference type="EMBL" id="JBGBPQ010000004">
    <property type="protein sequence ID" value="KAL1525176.1"/>
    <property type="molecule type" value="Genomic_DNA"/>
</dbReference>
<dbReference type="PROSITE" id="PS00018">
    <property type="entry name" value="EF_HAND_1"/>
    <property type="match status" value="2"/>
</dbReference>
<feature type="region of interest" description="Disordered" evidence="3">
    <location>
        <begin position="276"/>
        <end position="319"/>
    </location>
</feature>
<dbReference type="InterPro" id="IPR011992">
    <property type="entry name" value="EF-hand-dom_pair"/>
</dbReference>
<keyword evidence="2" id="KW-0106">Calcium</keyword>
<gene>
    <name evidence="5" type="ORF">AB1Y20_020046</name>
</gene>
<dbReference type="CDD" id="cd02619">
    <property type="entry name" value="Peptidase_C1"/>
    <property type="match status" value="1"/>
</dbReference>
<feature type="domain" description="EF-hand" evidence="4">
    <location>
        <begin position="365"/>
        <end position="391"/>
    </location>
</feature>
<evidence type="ECO:0000313" key="5">
    <source>
        <dbReference type="EMBL" id="KAL1525176.1"/>
    </source>
</evidence>
<dbReference type="SMART" id="SM00054">
    <property type="entry name" value="EFh"/>
    <property type="match status" value="2"/>
</dbReference>
<dbReference type="GO" id="GO:0005509">
    <property type="term" value="F:calcium ion binding"/>
    <property type="evidence" value="ECO:0007669"/>
    <property type="project" value="InterPro"/>
</dbReference>
<evidence type="ECO:0000259" key="4">
    <source>
        <dbReference type="PROSITE" id="PS50222"/>
    </source>
</evidence>
<feature type="compositionally biased region" description="Acidic residues" evidence="3">
    <location>
        <begin position="277"/>
        <end position="319"/>
    </location>
</feature>
<dbReference type="AlphaFoldDB" id="A0AB34JW43"/>
<dbReference type="GO" id="GO:0006508">
    <property type="term" value="P:proteolysis"/>
    <property type="evidence" value="ECO:0007669"/>
    <property type="project" value="InterPro"/>
</dbReference>
<comment type="similarity">
    <text evidence="1">Belongs to the peptidase C1 family.</text>
</comment>
<accession>A0AB34JW43</accession>
<dbReference type="InterPro" id="IPR018247">
    <property type="entry name" value="EF_Hand_1_Ca_BS"/>
</dbReference>
<comment type="caution">
    <text evidence="5">The sequence shown here is derived from an EMBL/GenBank/DDBJ whole genome shotgun (WGS) entry which is preliminary data.</text>
</comment>
<dbReference type="InterPro" id="IPR038765">
    <property type="entry name" value="Papain-like_cys_pep_sf"/>
</dbReference>
<dbReference type="PROSITE" id="PS50222">
    <property type="entry name" value="EF_HAND_2"/>
    <property type="match status" value="2"/>
</dbReference>
<dbReference type="InterPro" id="IPR002048">
    <property type="entry name" value="EF_hand_dom"/>
</dbReference>
<feature type="region of interest" description="Disordered" evidence="3">
    <location>
        <begin position="1"/>
        <end position="42"/>
    </location>
</feature>
<dbReference type="InterPro" id="IPR000668">
    <property type="entry name" value="Peptidase_C1A_C"/>
</dbReference>
<dbReference type="SUPFAM" id="SSF47473">
    <property type="entry name" value="EF-hand"/>
    <property type="match status" value="1"/>
</dbReference>
<dbReference type="Gene3D" id="1.10.238.10">
    <property type="entry name" value="EF-hand"/>
    <property type="match status" value="1"/>
</dbReference>
<name>A0AB34JW43_PRYPA</name>
<proteinExistence type="inferred from homology"/>
<keyword evidence="6" id="KW-1185">Reference proteome</keyword>
<evidence type="ECO:0000256" key="3">
    <source>
        <dbReference type="SAM" id="MobiDB-lite"/>
    </source>
</evidence>
<dbReference type="Proteomes" id="UP001515480">
    <property type="component" value="Unassembled WGS sequence"/>
</dbReference>
<dbReference type="InterPro" id="IPR013128">
    <property type="entry name" value="Peptidase_C1A"/>
</dbReference>
<protein>
    <recommendedName>
        <fullName evidence="4">EF-hand domain-containing protein</fullName>
    </recommendedName>
</protein>
<dbReference type="SMART" id="SM00645">
    <property type="entry name" value="Pept_C1"/>
    <property type="match status" value="1"/>
</dbReference>
<reference evidence="5 6" key="1">
    <citation type="journal article" date="2024" name="Science">
        <title>Giant polyketide synthase enzymes in the biosynthesis of giant marine polyether toxins.</title>
        <authorList>
            <person name="Fallon T.R."/>
            <person name="Shende V.V."/>
            <person name="Wierzbicki I.H."/>
            <person name="Pendleton A.L."/>
            <person name="Watervoot N.F."/>
            <person name="Auber R.P."/>
            <person name="Gonzalez D.J."/>
            <person name="Wisecaver J.H."/>
            <person name="Moore B.S."/>
        </authorList>
    </citation>
    <scope>NUCLEOTIDE SEQUENCE [LARGE SCALE GENOMIC DNA]</scope>
    <source>
        <strain evidence="5 6">12B1</strain>
    </source>
</reference>
<dbReference type="SUPFAM" id="SSF54001">
    <property type="entry name" value="Cysteine proteinases"/>
    <property type="match status" value="1"/>
</dbReference>
<organism evidence="5 6">
    <name type="scientific">Prymnesium parvum</name>
    <name type="common">Toxic golden alga</name>
    <dbReference type="NCBI Taxonomy" id="97485"/>
    <lineage>
        <taxon>Eukaryota</taxon>
        <taxon>Haptista</taxon>
        <taxon>Haptophyta</taxon>
        <taxon>Prymnesiophyceae</taxon>
        <taxon>Prymnesiales</taxon>
        <taxon>Prymnesiaceae</taxon>
        <taxon>Prymnesium</taxon>
    </lineage>
</organism>
<evidence type="ECO:0000313" key="6">
    <source>
        <dbReference type="Proteomes" id="UP001515480"/>
    </source>
</evidence>
<dbReference type="Pfam" id="PF13499">
    <property type="entry name" value="EF-hand_7"/>
    <property type="match status" value="1"/>
</dbReference>
<evidence type="ECO:0000256" key="2">
    <source>
        <dbReference type="ARBA" id="ARBA00022837"/>
    </source>
</evidence>
<dbReference type="PANTHER" id="PTHR12411">
    <property type="entry name" value="CYSTEINE PROTEASE FAMILY C1-RELATED"/>
    <property type="match status" value="1"/>
</dbReference>
<dbReference type="Pfam" id="PF00112">
    <property type="entry name" value="Peptidase_C1"/>
    <property type="match status" value="1"/>
</dbReference>
<dbReference type="Gene3D" id="3.90.70.10">
    <property type="entry name" value="Cysteine proteinases"/>
    <property type="match status" value="1"/>
</dbReference>
<sequence>MGKRVVTADGRAFANRGLRPTSAPPSKTSAWQPTREAPPPAKVDLRPYCSPVEDQSQSNSCCANAVAGAFEYMNTRYAQQSGDTPGDISRLFIYYVGRKVDQKRWSDPAKKPKDEGMTLSGAIEAMQLKGAPLERTYPFDLTLVNAKPTEEAFVEARKFKVSASRSVNVDLDEMRRCLAEGHPIIFGLKLTKAFFNPPRSGRMKTPNPDDPQSAEHGMHAMLIVGYMDREQVFIVRNSWGENWGVGGYCYVPYDYAANPEFNVCGMYAIEGLTEVDLTPDDDDGEGLAEPEEEEEELELEEEQADEEDEEDEEEYDDDDFFSPLREAKRVFDMFDTDGSGSMDVGELFTALRLFGVRVRPYQMGAIMESLDTDGSGCISFPEFCRMLQVEG</sequence>